<dbReference type="InParanoid" id="A0A0P0VAL2"/>
<reference evidence="1 2" key="2">
    <citation type="journal article" date="2013" name="Plant Cell Physiol.">
        <title>Rice Annotation Project Database (RAP-DB): an integrative and interactive database for rice genomics.</title>
        <authorList>
            <person name="Sakai H."/>
            <person name="Lee S.S."/>
            <person name="Tanaka T."/>
            <person name="Numa H."/>
            <person name="Kim J."/>
            <person name="Kawahara Y."/>
            <person name="Wakimoto H."/>
            <person name="Yang C.C."/>
            <person name="Iwamoto M."/>
            <person name="Abe T."/>
            <person name="Yamada Y."/>
            <person name="Muto A."/>
            <person name="Inokuchi H."/>
            <person name="Ikemura T."/>
            <person name="Matsumoto T."/>
            <person name="Sasaki T."/>
            <person name="Itoh T."/>
        </authorList>
    </citation>
    <scope>NUCLEOTIDE SEQUENCE [LARGE SCALE GENOMIC DNA]</scope>
    <source>
        <strain evidence="2">cv. Nipponbare</strain>
    </source>
</reference>
<name>A0A0P0VAL2_ORYSJ</name>
<evidence type="ECO:0000313" key="1">
    <source>
        <dbReference type="EMBL" id="BAS75294.1"/>
    </source>
</evidence>
<evidence type="ECO:0000313" key="2">
    <source>
        <dbReference type="Proteomes" id="UP000059680"/>
    </source>
</evidence>
<dbReference type="AlphaFoldDB" id="A0A0P0VAL2"/>
<dbReference type="Proteomes" id="UP000059680">
    <property type="component" value="Chromosome 1"/>
</dbReference>
<sequence>MPMPTATYHDSISNGECVHTRHQLRPLPSPVPLLSASGGSRCCHGLDHGSLLALTGQQHVTSTACPGWPLPPLVVYSKSFYYLGRLWVAPIVAGRVYRYAKVVVK</sequence>
<organism evidence="1 2">
    <name type="scientific">Oryza sativa subsp. japonica</name>
    <name type="common">Rice</name>
    <dbReference type="NCBI Taxonomy" id="39947"/>
    <lineage>
        <taxon>Eukaryota</taxon>
        <taxon>Viridiplantae</taxon>
        <taxon>Streptophyta</taxon>
        <taxon>Embryophyta</taxon>
        <taxon>Tracheophyta</taxon>
        <taxon>Spermatophyta</taxon>
        <taxon>Magnoliopsida</taxon>
        <taxon>Liliopsida</taxon>
        <taxon>Poales</taxon>
        <taxon>Poaceae</taxon>
        <taxon>BOP clade</taxon>
        <taxon>Oryzoideae</taxon>
        <taxon>Oryzeae</taxon>
        <taxon>Oryzinae</taxon>
        <taxon>Oryza</taxon>
        <taxon>Oryza sativa</taxon>
    </lineage>
</organism>
<keyword evidence="2" id="KW-1185">Reference proteome</keyword>
<dbReference type="EMBL" id="AP014957">
    <property type="protein sequence ID" value="BAS75294.1"/>
    <property type="molecule type" value="Genomic_DNA"/>
</dbReference>
<accession>A0A0P0VAL2</accession>
<reference evidence="2" key="1">
    <citation type="journal article" date="2005" name="Nature">
        <title>The map-based sequence of the rice genome.</title>
        <authorList>
            <consortium name="International rice genome sequencing project (IRGSP)"/>
            <person name="Matsumoto T."/>
            <person name="Wu J."/>
            <person name="Kanamori H."/>
            <person name="Katayose Y."/>
            <person name="Fujisawa M."/>
            <person name="Namiki N."/>
            <person name="Mizuno H."/>
            <person name="Yamamoto K."/>
            <person name="Antonio B.A."/>
            <person name="Baba T."/>
            <person name="Sakata K."/>
            <person name="Nagamura Y."/>
            <person name="Aoki H."/>
            <person name="Arikawa K."/>
            <person name="Arita K."/>
            <person name="Bito T."/>
            <person name="Chiden Y."/>
            <person name="Fujitsuka N."/>
            <person name="Fukunaka R."/>
            <person name="Hamada M."/>
            <person name="Harada C."/>
            <person name="Hayashi A."/>
            <person name="Hijishita S."/>
            <person name="Honda M."/>
            <person name="Hosokawa S."/>
            <person name="Ichikawa Y."/>
            <person name="Idonuma A."/>
            <person name="Iijima M."/>
            <person name="Ikeda M."/>
            <person name="Ikeno M."/>
            <person name="Ito K."/>
            <person name="Ito S."/>
            <person name="Ito T."/>
            <person name="Ito Y."/>
            <person name="Ito Y."/>
            <person name="Iwabuchi A."/>
            <person name="Kamiya K."/>
            <person name="Karasawa W."/>
            <person name="Kurita K."/>
            <person name="Katagiri S."/>
            <person name="Kikuta A."/>
            <person name="Kobayashi H."/>
            <person name="Kobayashi N."/>
            <person name="Machita K."/>
            <person name="Maehara T."/>
            <person name="Masukawa M."/>
            <person name="Mizubayashi T."/>
            <person name="Mukai Y."/>
            <person name="Nagasaki H."/>
            <person name="Nagata Y."/>
            <person name="Naito S."/>
            <person name="Nakashima M."/>
            <person name="Nakama Y."/>
            <person name="Nakamichi Y."/>
            <person name="Nakamura M."/>
            <person name="Meguro A."/>
            <person name="Negishi M."/>
            <person name="Ohta I."/>
            <person name="Ohta T."/>
            <person name="Okamoto M."/>
            <person name="Ono N."/>
            <person name="Saji S."/>
            <person name="Sakaguchi M."/>
            <person name="Sakai K."/>
            <person name="Shibata M."/>
            <person name="Shimokawa T."/>
            <person name="Song J."/>
            <person name="Takazaki Y."/>
            <person name="Terasawa K."/>
            <person name="Tsugane M."/>
            <person name="Tsuji K."/>
            <person name="Ueda S."/>
            <person name="Waki K."/>
            <person name="Yamagata H."/>
            <person name="Yamamoto M."/>
            <person name="Yamamoto S."/>
            <person name="Yamane H."/>
            <person name="Yoshiki S."/>
            <person name="Yoshihara R."/>
            <person name="Yukawa K."/>
            <person name="Zhong H."/>
            <person name="Yano M."/>
            <person name="Yuan Q."/>
            <person name="Ouyang S."/>
            <person name="Liu J."/>
            <person name="Jones K.M."/>
            <person name="Gansberger K."/>
            <person name="Moffat K."/>
            <person name="Hill J."/>
            <person name="Bera J."/>
            <person name="Fadrosh D."/>
            <person name="Jin S."/>
            <person name="Johri S."/>
            <person name="Kim M."/>
            <person name="Overton L."/>
            <person name="Reardon M."/>
            <person name="Tsitrin T."/>
            <person name="Vuong H."/>
            <person name="Weaver B."/>
            <person name="Ciecko A."/>
            <person name="Tallon L."/>
            <person name="Jackson J."/>
            <person name="Pai G."/>
            <person name="Aken S.V."/>
            <person name="Utterback T."/>
            <person name="Reidmuller S."/>
            <person name="Feldblyum T."/>
            <person name="Hsiao J."/>
            <person name="Zismann V."/>
            <person name="Iobst S."/>
            <person name="de Vazeille A.R."/>
            <person name="Buell C.R."/>
            <person name="Ying K."/>
            <person name="Li Y."/>
            <person name="Lu T."/>
            <person name="Huang Y."/>
            <person name="Zhao Q."/>
            <person name="Feng Q."/>
            <person name="Zhang L."/>
            <person name="Zhu J."/>
            <person name="Weng Q."/>
            <person name="Mu J."/>
            <person name="Lu Y."/>
            <person name="Fan D."/>
            <person name="Liu Y."/>
            <person name="Guan J."/>
            <person name="Zhang Y."/>
            <person name="Yu S."/>
            <person name="Liu X."/>
            <person name="Zhang Y."/>
            <person name="Hong G."/>
            <person name="Han B."/>
            <person name="Choisne N."/>
            <person name="Demange N."/>
            <person name="Orjeda G."/>
            <person name="Samain S."/>
            <person name="Cattolico L."/>
            <person name="Pelletier E."/>
            <person name="Couloux A."/>
            <person name="Segurens B."/>
            <person name="Wincker P."/>
            <person name="D'Hont A."/>
            <person name="Scarpelli C."/>
            <person name="Weissenbach J."/>
            <person name="Salanoubat M."/>
            <person name="Quetier F."/>
            <person name="Yu Y."/>
            <person name="Kim H.R."/>
            <person name="Rambo T."/>
            <person name="Currie J."/>
            <person name="Collura K."/>
            <person name="Luo M."/>
            <person name="Yang T."/>
            <person name="Ammiraju J.S.S."/>
            <person name="Engler F."/>
            <person name="Soderlund C."/>
            <person name="Wing R.A."/>
            <person name="Palmer L.E."/>
            <person name="de la Bastide M."/>
            <person name="Spiegel L."/>
            <person name="Nascimento L."/>
            <person name="Zutavern T."/>
            <person name="O'Shaughnessy A."/>
            <person name="Dike S."/>
            <person name="Dedhia N."/>
            <person name="Preston R."/>
            <person name="Balija V."/>
            <person name="McCombie W.R."/>
            <person name="Chow T."/>
            <person name="Chen H."/>
            <person name="Chung M."/>
            <person name="Chen C."/>
            <person name="Shaw J."/>
            <person name="Wu H."/>
            <person name="Hsiao K."/>
            <person name="Chao Y."/>
            <person name="Chu M."/>
            <person name="Cheng C."/>
            <person name="Hour A."/>
            <person name="Lee P."/>
            <person name="Lin S."/>
            <person name="Lin Y."/>
            <person name="Liou J."/>
            <person name="Liu S."/>
            <person name="Hsing Y."/>
            <person name="Raghuvanshi S."/>
            <person name="Mohanty A."/>
            <person name="Bharti A.K."/>
            <person name="Gaur A."/>
            <person name="Gupta V."/>
            <person name="Kumar D."/>
            <person name="Ravi V."/>
            <person name="Vij S."/>
            <person name="Kapur A."/>
            <person name="Khurana P."/>
            <person name="Khurana P."/>
            <person name="Khurana J.P."/>
            <person name="Tyagi A.K."/>
            <person name="Gaikwad K."/>
            <person name="Singh A."/>
            <person name="Dalal V."/>
            <person name="Srivastava S."/>
            <person name="Dixit A."/>
            <person name="Pal A.K."/>
            <person name="Ghazi I.A."/>
            <person name="Yadav M."/>
            <person name="Pandit A."/>
            <person name="Bhargava A."/>
            <person name="Sureshbabu K."/>
            <person name="Batra K."/>
            <person name="Sharma T.R."/>
            <person name="Mohapatra T."/>
            <person name="Singh N.K."/>
            <person name="Messing J."/>
            <person name="Nelson A.B."/>
            <person name="Fuks G."/>
            <person name="Kavchok S."/>
            <person name="Keizer G."/>
            <person name="Linton E."/>
            <person name="Llaca V."/>
            <person name="Song R."/>
            <person name="Tanyolac B."/>
            <person name="Young S."/>
            <person name="Ho-Il K."/>
            <person name="Hahn J.H."/>
            <person name="Sangsakoo G."/>
            <person name="Vanavichit A."/>
            <person name="de Mattos Luiz.A.T."/>
            <person name="Zimmer P.D."/>
            <person name="Malone G."/>
            <person name="Dellagostin O."/>
            <person name="de Oliveira A.C."/>
            <person name="Bevan M."/>
            <person name="Bancroft I."/>
            <person name="Minx P."/>
            <person name="Cordum H."/>
            <person name="Wilson R."/>
            <person name="Cheng Z."/>
            <person name="Jin W."/>
            <person name="Jiang J."/>
            <person name="Leong S.A."/>
            <person name="Iwama H."/>
            <person name="Gojobori T."/>
            <person name="Itoh T."/>
            <person name="Niimura Y."/>
            <person name="Fujii Y."/>
            <person name="Habara T."/>
            <person name="Sakai H."/>
            <person name="Sato Y."/>
            <person name="Wilson G."/>
            <person name="Kumar K."/>
            <person name="McCouch S."/>
            <person name="Juretic N."/>
            <person name="Hoen D."/>
            <person name="Wright S."/>
            <person name="Bruskiewich R."/>
            <person name="Bureau T."/>
            <person name="Miyao A."/>
            <person name="Hirochika H."/>
            <person name="Nishikawa T."/>
            <person name="Kadowaki K."/>
            <person name="Sugiura M."/>
            <person name="Burr B."/>
            <person name="Sasaki T."/>
        </authorList>
    </citation>
    <scope>NUCLEOTIDE SEQUENCE [LARGE SCALE GENOMIC DNA]</scope>
    <source>
        <strain evidence="2">cv. Nipponbare</strain>
    </source>
</reference>
<dbReference type="PaxDb" id="39947-A0A0P0VAL2"/>
<gene>
    <name evidence="1" type="ordered locus">Os01g0856332</name>
    <name evidence="1" type="ORF">OSNPB_010856332</name>
</gene>
<reference evidence="1 2" key="3">
    <citation type="journal article" date="2013" name="Rice">
        <title>Improvement of the Oryza sativa Nipponbare reference genome using next generation sequence and optical map data.</title>
        <authorList>
            <person name="Kawahara Y."/>
            <person name="de la Bastide M."/>
            <person name="Hamilton J.P."/>
            <person name="Kanamori H."/>
            <person name="McCombie W.R."/>
            <person name="Ouyang S."/>
            <person name="Schwartz D.C."/>
            <person name="Tanaka T."/>
            <person name="Wu J."/>
            <person name="Zhou S."/>
            <person name="Childs K.L."/>
            <person name="Davidson R.M."/>
            <person name="Lin H."/>
            <person name="Quesada-Ocampo L."/>
            <person name="Vaillancourt B."/>
            <person name="Sakai H."/>
            <person name="Lee S.S."/>
            <person name="Kim J."/>
            <person name="Numa H."/>
            <person name="Itoh T."/>
            <person name="Buell C.R."/>
            <person name="Matsumoto T."/>
        </authorList>
    </citation>
    <scope>NUCLEOTIDE SEQUENCE [LARGE SCALE GENOMIC DNA]</scope>
    <source>
        <strain evidence="2">cv. Nipponbare</strain>
    </source>
</reference>
<protein>
    <submittedName>
        <fullName evidence="1">Os01g0856332 protein</fullName>
    </submittedName>
</protein>
<proteinExistence type="predicted"/>